<feature type="non-terminal residue" evidence="1">
    <location>
        <position position="62"/>
    </location>
</feature>
<evidence type="ECO:0000313" key="1">
    <source>
        <dbReference type="EMBL" id="SVA73591.1"/>
    </source>
</evidence>
<dbReference type="EMBL" id="UINC01017681">
    <property type="protein sequence ID" value="SVA73591.1"/>
    <property type="molecule type" value="Genomic_DNA"/>
</dbReference>
<name>A0A381YAG5_9ZZZZ</name>
<reference evidence="1" key="1">
    <citation type="submission" date="2018-05" db="EMBL/GenBank/DDBJ databases">
        <authorList>
            <person name="Lanie J.A."/>
            <person name="Ng W.-L."/>
            <person name="Kazmierczak K.M."/>
            <person name="Andrzejewski T.M."/>
            <person name="Davidsen T.M."/>
            <person name="Wayne K.J."/>
            <person name="Tettelin H."/>
            <person name="Glass J.I."/>
            <person name="Rusch D."/>
            <person name="Podicherti R."/>
            <person name="Tsui H.-C.T."/>
            <person name="Winkler M.E."/>
        </authorList>
    </citation>
    <scope>NUCLEOTIDE SEQUENCE</scope>
</reference>
<organism evidence="1">
    <name type="scientific">marine metagenome</name>
    <dbReference type="NCBI Taxonomy" id="408172"/>
    <lineage>
        <taxon>unclassified sequences</taxon>
        <taxon>metagenomes</taxon>
        <taxon>ecological metagenomes</taxon>
    </lineage>
</organism>
<sequence>MALTSSETTRFTIFGLAWTAILCLSCTTASVDVEEIAPMPTRDVMPMDMPGMQHDMVGQDLT</sequence>
<proteinExistence type="predicted"/>
<protein>
    <submittedName>
        <fullName evidence="1">Uncharacterized protein</fullName>
    </submittedName>
</protein>
<accession>A0A381YAG5</accession>
<gene>
    <name evidence="1" type="ORF">METZ01_LOCUS126445</name>
</gene>
<dbReference type="AlphaFoldDB" id="A0A381YAG5"/>